<dbReference type="EMBL" id="AZIM01001511">
    <property type="protein sequence ID" value="ETE66662.1"/>
    <property type="molecule type" value="Genomic_DNA"/>
</dbReference>
<reference evidence="1 2" key="1">
    <citation type="journal article" date="2013" name="Proc. Natl. Acad. Sci. U.S.A.">
        <title>The king cobra genome reveals dynamic gene evolution and adaptation in the snake venom system.</title>
        <authorList>
            <person name="Vonk F.J."/>
            <person name="Casewell N.R."/>
            <person name="Henkel C.V."/>
            <person name="Heimberg A.M."/>
            <person name="Jansen H.J."/>
            <person name="McCleary R.J."/>
            <person name="Kerkkamp H.M."/>
            <person name="Vos R.A."/>
            <person name="Guerreiro I."/>
            <person name="Calvete J.J."/>
            <person name="Wuster W."/>
            <person name="Woods A.E."/>
            <person name="Logan J.M."/>
            <person name="Harrison R.A."/>
            <person name="Castoe T.A."/>
            <person name="de Koning A.P."/>
            <person name="Pollock D.D."/>
            <person name="Yandell M."/>
            <person name="Calderon D."/>
            <person name="Renjifo C."/>
            <person name="Currier R.B."/>
            <person name="Salgado D."/>
            <person name="Pla D."/>
            <person name="Sanz L."/>
            <person name="Hyder A.S."/>
            <person name="Ribeiro J.M."/>
            <person name="Arntzen J.W."/>
            <person name="van den Thillart G.E."/>
            <person name="Boetzer M."/>
            <person name="Pirovano W."/>
            <person name="Dirks R.P."/>
            <person name="Spaink H.P."/>
            <person name="Duboule D."/>
            <person name="McGlinn E."/>
            <person name="Kini R.M."/>
            <person name="Richardson M.K."/>
        </authorList>
    </citation>
    <scope>NUCLEOTIDE SEQUENCE</scope>
    <source>
        <tissue evidence="1">Blood</tissue>
    </source>
</reference>
<feature type="non-terminal residue" evidence="1">
    <location>
        <position position="1"/>
    </location>
</feature>
<evidence type="ECO:0000313" key="2">
    <source>
        <dbReference type="Proteomes" id="UP000018936"/>
    </source>
</evidence>
<name>V8NYJ8_OPHHA</name>
<proteinExistence type="predicted"/>
<dbReference type="AlphaFoldDB" id="V8NYJ8"/>
<dbReference type="Proteomes" id="UP000018936">
    <property type="component" value="Unassembled WGS sequence"/>
</dbReference>
<accession>V8NYJ8</accession>
<keyword evidence="2" id="KW-1185">Reference proteome</keyword>
<sequence>FKGESEFRAWLLSSFAECKEFYENFPIPRAAGGEEDLGPCTLECGQSVAERMQLSDPWPAGFGQSLRFTTWLGCLDGYISAIDLTTFCGGQG</sequence>
<protein>
    <submittedName>
        <fullName evidence="1">Uncharacterized protein</fullName>
    </submittedName>
</protein>
<gene>
    <name evidence="1" type="ORF">L345_07550</name>
</gene>
<organism evidence="1 2">
    <name type="scientific">Ophiophagus hannah</name>
    <name type="common">King cobra</name>
    <name type="synonym">Naja hannah</name>
    <dbReference type="NCBI Taxonomy" id="8665"/>
    <lineage>
        <taxon>Eukaryota</taxon>
        <taxon>Metazoa</taxon>
        <taxon>Chordata</taxon>
        <taxon>Craniata</taxon>
        <taxon>Vertebrata</taxon>
        <taxon>Euteleostomi</taxon>
        <taxon>Lepidosauria</taxon>
        <taxon>Squamata</taxon>
        <taxon>Bifurcata</taxon>
        <taxon>Unidentata</taxon>
        <taxon>Episquamata</taxon>
        <taxon>Toxicofera</taxon>
        <taxon>Serpentes</taxon>
        <taxon>Colubroidea</taxon>
        <taxon>Elapidae</taxon>
        <taxon>Elapinae</taxon>
        <taxon>Ophiophagus</taxon>
    </lineage>
</organism>
<evidence type="ECO:0000313" key="1">
    <source>
        <dbReference type="EMBL" id="ETE66662.1"/>
    </source>
</evidence>
<comment type="caution">
    <text evidence="1">The sequence shown here is derived from an EMBL/GenBank/DDBJ whole genome shotgun (WGS) entry which is preliminary data.</text>
</comment>